<dbReference type="InterPro" id="IPR059000">
    <property type="entry name" value="ATPase_P-type_domA"/>
</dbReference>
<accession>A0A9E2KSJ4</accession>
<dbReference type="SUPFAM" id="SSF81665">
    <property type="entry name" value="Calcium ATPase, transmembrane domain M"/>
    <property type="match status" value="1"/>
</dbReference>
<organism evidence="4 5">
    <name type="scientific">Candidatus Lactobacillus pullistercoris</name>
    <dbReference type="NCBI Taxonomy" id="2838636"/>
    <lineage>
        <taxon>Bacteria</taxon>
        <taxon>Bacillati</taxon>
        <taxon>Bacillota</taxon>
        <taxon>Bacilli</taxon>
        <taxon>Lactobacillales</taxon>
        <taxon>Lactobacillaceae</taxon>
        <taxon>Lactobacillus</taxon>
    </lineage>
</organism>
<dbReference type="Gene3D" id="1.20.1110.10">
    <property type="entry name" value="Calcium-transporting ATPase, transmembrane domain"/>
    <property type="match status" value="1"/>
</dbReference>
<reference evidence="4" key="1">
    <citation type="journal article" date="2021" name="PeerJ">
        <title>Extensive microbial diversity within the chicken gut microbiome revealed by metagenomics and culture.</title>
        <authorList>
            <person name="Gilroy R."/>
            <person name="Ravi A."/>
            <person name="Getino M."/>
            <person name="Pursley I."/>
            <person name="Horton D.L."/>
            <person name="Alikhan N.F."/>
            <person name="Baker D."/>
            <person name="Gharbi K."/>
            <person name="Hall N."/>
            <person name="Watson M."/>
            <person name="Adriaenssens E.M."/>
            <person name="Foster-Nyarko E."/>
            <person name="Jarju S."/>
            <person name="Secka A."/>
            <person name="Antonio M."/>
            <person name="Oren A."/>
            <person name="Chaudhuri R.R."/>
            <person name="La Ragione R."/>
            <person name="Hildebrand F."/>
            <person name="Pallen M.J."/>
        </authorList>
    </citation>
    <scope>NUCLEOTIDE SEQUENCE</scope>
    <source>
        <strain evidence="4">F6-686</strain>
    </source>
</reference>
<dbReference type="InterPro" id="IPR008250">
    <property type="entry name" value="ATPase_P-typ_transduc_dom_A_sf"/>
</dbReference>
<dbReference type="InterPro" id="IPR004014">
    <property type="entry name" value="ATPase_P-typ_cation-transptr_N"/>
</dbReference>
<evidence type="ECO:0000313" key="5">
    <source>
        <dbReference type="Proteomes" id="UP000823844"/>
    </source>
</evidence>
<comment type="caution">
    <text evidence="4">The sequence shown here is derived from an EMBL/GenBank/DDBJ whole genome shotgun (WGS) entry which is preliminary data.</text>
</comment>
<dbReference type="PANTHER" id="PTHR42861">
    <property type="entry name" value="CALCIUM-TRANSPORTING ATPASE"/>
    <property type="match status" value="1"/>
</dbReference>
<dbReference type="InterPro" id="IPR023298">
    <property type="entry name" value="ATPase_P-typ_TM_dom_sf"/>
</dbReference>
<dbReference type="Pfam" id="PF00122">
    <property type="entry name" value="E1-E2_ATPase"/>
    <property type="match status" value="1"/>
</dbReference>
<gene>
    <name evidence="4" type="ORF">H9806_06295</name>
</gene>
<dbReference type="SUPFAM" id="SSF81653">
    <property type="entry name" value="Calcium ATPase, transduction domain A"/>
    <property type="match status" value="1"/>
</dbReference>
<evidence type="ECO:0000313" key="4">
    <source>
        <dbReference type="EMBL" id="MBU3828720.1"/>
    </source>
</evidence>
<evidence type="ECO:0000256" key="1">
    <source>
        <dbReference type="ARBA" id="ARBA00004141"/>
    </source>
</evidence>
<keyword evidence="2" id="KW-1133">Transmembrane helix</keyword>
<keyword evidence="2" id="KW-0812">Transmembrane</keyword>
<feature type="transmembrane region" description="Helical" evidence="2">
    <location>
        <begin position="63"/>
        <end position="81"/>
    </location>
</feature>
<evidence type="ECO:0000259" key="3">
    <source>
        <dbReference type="SMART" id="SM00831"/>
    </source>
</evidence>
<proteinExistence type="predicted"/>
<dbReference type="Gene3D" id="2.70.150.10">
    <property type="entry name" value="Calcium-transporting ATPase, cytoplasmic transduction domain A"/>
    <property type="match status" value="1"/>
</dbReference>
<protein>
    <recommendedName>
        <fullName evidence="3">Cation-transporting P-type ATPase N-terminal domain-containing protein</fullName>
    </recommendedName>
</protein>
<comment type="subcellular location">
    <subcellularLocation>
        <location evidence="1">Membrane</location>
        <topology evidence="1">Multi-pass membrane protein</topology>
    </subcellularLocation>
</comment>
<feature type="transmembrane region" description="Helical" evidence="2">
    <location>
        <begin position="87"/>
        <end position="103"/>
    </location>
</feature>
<sequence>MVKQTDSKNDLEKEDVQKVLTDLNVDPKTGLSMQEAKNRLGKYGPNAITAKEEPLWLKFLKNFTGPIAYMIEAAAIVSAIIGHWDDFVIILILLLFNACIELWQDRKASNALSALKKGLAPTANVMRDGKFATIQASKLVPGDIVKICLGQIVPADMRFISGDYAFIGQAAKFTGN</sequence>
<dbReference type="Pfam" id="PF00690">
    <property type="entry name" value="Cation_ATPase_N"/>
    <property type="match status" value="1"/>
</dbReference>
<keyword evidence="2" id="KW-0472">Membrane</keyword>
<dbReference type="AlphaFoldDB" id="A0A9E2KSJ4"/>
<dbReference type="Proteomes" id="UP000823844">
    <property type="component" value="Unassembled WGS sequence"/>
</dbReference>
<name>A0A9E2KSJ4_9LACO</name>
<reference evidence="4" key="2">
    <citation type="submission" date="2021-04" db="EMBL/GenBank/DDBJ databases">
        <authorList>
            <person name="Gilroy R."/>
        </authorList>
    </citation>
    <scope>NUCLEOTIDE SEQUENCE</scope>
    <source>
        <strain evidence="4">F6-686</strain>
    </source>
</reference>
<feature type="domain" description="Cation-transporting P-type ATPase N-terminal" evidence="3">
    <location>
        <begin position="10"/>
        <end position="83"/>
    </location>
</feature>
<dbReference type="EMBL" id="JAHLFT010000080">
    <property type="protein sequence ID" value="MBU3828720.1"/>
    <property type="molecule type" value="Genomic_DNA"/>
</dbReference>
<evidence type="ECO:0000256" key="2">
    <source>
        <dbReference type="SAM" id="Phobius"/>
    </source>
</evidence>
<dbReference type="SMART" id="SM00831">
    <property type="entry name" value="Cation_ATPase_N"/>
    <property type="match status" value="1"/>
</dbReference>